<evidence type="ECO:0000313" key="1">
    <source>
        <dbReference type="EMBL" id="CAG8749444.1"/>
    </source>
</evidence>
<keyword evidence="2" id="KW-1185">Reference proteome</keyword>
<sequence length="156" mass="17886">MTPEEFTREIFLLMEKDLSVSPQGANSNDLEKLAQYFKDKNIQPTIENVYIFFVKSKAKKLGDFNESVVTRYGELLWFTVSEEEERKIKGQYQNIVNQIITDSTSHSSMSMQTTYTTSTTEQPWEDIFNGGINYISQISQTSSNTRGIDMLEGILP</sequence>
<name>A0ABN7VA40_GIGMA</name>
<proteinExistence type="predicted"/>
<dbReference type="Proteomes" id="UP000789901">
    <property type="component" value="Unassembled WGS sequence"/>
</dbReference>
<organism evidence="1 2">
    <name type="scientific">Gigaspora margarita</name>
    <dbReference type="NCBI Taxonomy" id="4874"/>
    <lineage>
        <taxon>Eukaryota</taxon>
        <taxon>Fungi</taxon>
        <taxon>Fungi incertae sedis</taxon>
        <taxon>Mucoromycota</taxon>
        <taxon>Glomeromycotina</taxon>
        <taxon>Glomeromycetes</taxon>
        <taxon>Diversisporales</taxon>
        <taxon>Gigasporaceae</taxon>
        <taxon>Gigaspora</taxon>
    </lineage>
</organism>
<evidence type="ECO:0000313" key="2">
    <source>
        <dbReference type="Proteomes" id="UP000789901"/>
    </source>
</evidence>
<gene>
    <name evidence="1" type="ORF">GMARGA_LOCUS16215</name>
</gene>
<comment type="caution">
    <text evidence="1">The sequence shown here is derived from an EMBL/GenBank/DDBJ whole genome shotgun (WGS) entry which is preliminary data.</text>
</comment>
<reference evidence="1 2" key="1">
    <citation type="submission" date="2021-06" db="EMBL/GenBank/DDBJ databases">
        <authorList>
            <person name="Kallberg Y."/>
            <person name="Tangrot J."/>
            <person name="Rosling A."/>
        </authorList>
    </citation>
    <scope>NUCLEOTIDE SEQUENCE [LARGE SCALE GENOMIC DNA]</scope>
    <source>
        <strain evidence="1 2">120-4 pot B 10/14</strain>
    </source>
</reference>
<protein>
    <submittedName>
        <fullName evidence="1">40582_t:CDS:1</fullName>
    </submittedName>
</protein>
<accession>A0ABN7VA40</accession>
<dbReference type="EMBL" id="CAJVQB010011656">
    <property type="protein sequence ID" value="CAG8749444.1"/>
    <property type="molecule type" value="Genomic_DNA"/>
</dbReference>